<evidence type="ECO:0000313" key="2">
    <source>
        <dbReference type="EMBL" id="GHA17086.1"/>
    </source>
</evidence>
<dbReference type="Gene3D" id="3.40.470.10">
    <property type="entry name" value="Uracil-DNA glycosylase-like domain"/>
    <property type="match status" value="1"/>
</dbReference>
<dbReference type="InterPro" id="IPR036895">
    <property type="entry name" value="Uracil-DNA_glycosylase-like_sf"/>
</dbReference>
<dbReference type="InterPro" id="IPR047124">
    <property type="entry name" value="HI_0220.2"/>
</dbReference>
<dbReference type="Pfam" id="PF03167">
    <property type="entry name" value="UDG"/>
    <property type="match status" value="1"/>
</dbReference>
<feature type="domain" description="Uracil-DNA glycosylase-like" evidence="1">
    <location>
        <begin position="21"/>
        <end position="179"/>
    </location>
</feature>
<dbReference type="SMART" id="SM00987">
    <property type="entry name" value="UreE_C"/>
    <property type="match status" value="1"/>
</dbReference>
<dbReference type="SMART" id="SM00986">
    <property type="entry name" value="UDG"/>
    <property type="match status" value="1"/>
</dbReference>
<name>A0A918RY94_9HYPH</name>
<accession>A0A918RY94</accession>
<dbReference type="PANTHER" id="PTHR42160:SF1">
    <property type="entry name" value="URACIL-DNA GLYCOSYLASE SUPERFAMILY PROTEIN"/>
    <property type="match status" value="1"/>
</dbReference>
<organism evidence="2 3">
    <name type="scientific">Devosia pacifica</name>
    <dbReference type="NCBI Taxonomy" id="1335967"/>
    <lineage>
        <taxon>Bacteria</taxon>
        <taxon>Pseudomonadati</taxon>
        <taxon>Pseudomonadota</taxon>
        <taxon>Alphaproteobacteria</taxon>
        <taxon>Hyphomicrobiales</taxon>
        <taxon>Devosiaceae</taxon>
        <taxon>Devosia</taxon>
    </lineage>
</organism>
<dbReference type="AlphaFoldDB" id="A0A918RY94"/>
<dbReference type="SUPFAM" id="SSF52141">
    <property type="entry name" value="Uracil-DNA glycosylase-like"/>
    <property type="match status" value="1"/>
</dbReference>
<evidence type="ECO:0000313" key="3">
    <source>
        <dbReference type="Proteomes" id="UP000646579"/>
    </source>
</evidence>
<dbReference type="PANTHER" id="PTHR42160">
    <property type="entry name" value="URACIL-DNA GLYCOSYLASE SUPERFAMILY PROTEIN"/>
    <property type="match status" value="1"/>
</dbReference>
<reference evidence="2" key="2">
    <citation type="submission" date="2020-09" db="EMBL/GenBank/DDBJ databases">
        <authorList>
            <person name="Sun Q."/>
            <person name="Kim S."/>
        </authorList>
    </citation>
    <scope>NUCLEOTIDE SEQUENCE</scope>
    <source>
        <strain evidence="2">KCTC 32437</strain>
    </source>
</reference>
<evidence type="ECO:0000259" key="1">
    <source>
        <dbReference type="SMART" id="SM00986"/>
    </source>
</evidence>
<sequence>MSEARACTLCAPMLPLGPRPVLRAESSARVLIIGQAPGTKVHETGIPWNDRSGDRLRDWLQVDRDTFYDPSKIAIIPMGFCYPGRDAKGGDLPPRPECAPLWHPRLMPLLPELKLTLLIGSYSQRRYLPETKRQTMTERVAAFRRLLPEILPLPHPSWRTTGWQKKHPWFDDELLPLLRESFQSALTS</sequence>
<dbReference type="EMBL" id="BMZE01000001">
    <property type="protein sequence ID" value="GHA17086.1"/>
    <property type="molecule type" value="Genomic_DNA"/>
</dbReference>
<keyword evidence="3" id="KW-1185">Reference proteome</keyword>
<dbReference type="RefSeq" id="WP_189424026.1">
    <property type="nucleotide sequence ID" value="NZ_BMZE01000001.1"/>
</dbReference>
<dbReference type="CDD" id="cd10033">
    <property type="entry name" value="UDG_like"/>
    <property type="match status" value="1"/>
</dbReference>
<protein>
    <submittedName>
        <fullName evidence="2">Uracil-DNA glycosylase</fullName>
    </submittedName>
</protein>
<proteinExistence type="predicted"/>
<dbReference type="Proteomes" id="UP000646579">
    <property type="component" value="Unassembled WGS sequence"/>
</dbReference>
<reference evidence="2" key="1">
    <citation type="journal article" date="2014" name="Int. J. Syst. Evol. Microbiol.">
        <title>Complete genome sequence of Corynebacterium casei LMG S-19264T (=DSM 44701T), isolated from a smear-ripened cheese.</title>
        <authorList>
            <consortium name="US DOE Joint Genome Institute (JGI-PGF)"/>
            <person name="Walter F."/>
            <person name="Albersmeier A."/>
            <person name="Kalinowski J."/>
            <person name="Ruckert C."/>
        </authorList>
    </citation>
    <scope>NUCLEOTIDE SEQUENCE</scope>
    <source>
        <strain evidence="2">KCTC 32437</strain>
    </source>
</reference>
<dbReference type="InterPro" id="IPR005122">
    <property type="entry name" value="Uracil-DNA_glycosylase-like"/>
</dbReference>
<gene>
    <name evidence="2" type="ORF">GCM10007989_10360</name>
</gene>
<comment type="caution">
    <text evidence="2">The sequence shown here is derived from an EMBL/GenBank/DDBJ whole genome shotgun (WGS) entry which is preliminary data.</text>
</comment>